<dbReference type="EMBL" id="BARU01017895">
    <property type="protein sequence ID" value="GAH50062.1"/>
    <property type="molecule type" value="Genomic_DNA"/>
</dbReference>
<dbReference type="PANTHER" id="PTHR12304">
    <property type="entry name" value="INOSINE-URIDINE PREFERRING NUCLEOSIDE HYDROLASE"/>
    <property type="match status" value="1"/>
</dbReference>
<dbReference type="GO" id="GO:0006152">
    <property type="term" value="P:purine nucleoside catabolic process"/>
    <property type="evidence" value="ECO:0007669"/>
    <property type="project" value="TreeGrafter"/>
</dbReference>
<sequence length="295" mass="33520">AADDLRAICLLLASDEIEVIAITTSDGVLDPENGLKKVRALLISFGHEGIPTASGEISQSNPPPWRKFNQNLNWGDESLIETNGKKTASDLIISSIEKEEKPVTVICLGSLTNLAEAFRVKPAIKEDVERIVWYNNNIHPNSGTNYEFDKKAADYILSENITVNVVGNLNGKEIVFTEKLLRSIENIKTPYAQKIAKSHLQNEAYQLIKISHLRLWDDLVALYLLYPELFETRIIKGHPNHFISRVLKTDKIKEEIIEILSRDIEDISVTFKQFPDESHLFREDISQFINQIIKR</sequence>
<feature type="non-terminal residue" evidence="4">
    <location>
        <position position="295"/>
    </location>
</feature>
<evidence type="ECO:0000256" key="1">
    <source>
        <dbReference type="ARBA" id="ARBA00022801"/>
    </source>
</evidence>
<dbReference type="AlphaFoldDB" id="X1FYK0"/>
<dbReference type="InterPro" id="IPR036452">
    <property type="entry name" value="Ribo_hydro-like"/>
</dbReference>
<dbReference type="PANTHER" id="PTHR12304:SF46">
    <property type="entry name" value="INOSINE-ADENOSINE-GUANOSINE-NUCLEOSIDE HYDROLASE"/>
    <property type="match status" value="1"/>
</dbReference>
<gene>
    <name evidence="4" type="ORF">S03H2_29629</name>
</gene>
<dbReference type="Gene3D" id="3.90.245.10">
    <property type="entry name" value="Ribonucleoside hydrolase-like"/>
    <property type="match status" value="1"/>
</dbReference>
<evidence type="ECO:0000313" key="4">
    <source>
        <dbReference type="EMBL" id="GAH50062.1"/>
    </source>
</evidence>
<keyword evidence="1" id="KW-0378">Hydrolase</keyword>
<dbReference type="GO" id="GO:0008477">
    <property type="term" value="F:purine nucleosidase activity"/>
    <property type="evidence" value="ECO:0007669"/>
    <property type="project" value="TreeGrafter"/>
</dbReference>
<dbReference type="Pfam" id="PF01156">
    <property type="entry name" value="IU_nuc_hydro"/>
    <property type="match status" value="1"/>
</dbReference>
<evidence type="ECO:0000259" key="3">
    <source>
        <dbReference type="Pfam" id="PF01156"/>
    </source>
</evidence>
<accession>X1FYK0</accession>
<proteinExistence type="predicted"/>
<feature type="non-terminal residue" evidence="4">
    <location>
        <position position="1"/>
    </location>
</feature>
<evidence type="ECO:0000256" key="2">
    <source>
        <dbReference type="ARBA" id="ARBA00023295"/>
    </source>
</evidence>
<protein>
    <recommendedName>
        <fullName evidence="3">Inosine/uridine-preferring nucleoside hydrolase domain-containing protein</fullName>
    </recommendedName>
</protein>
<dbReference type="InterPro" id="IPR001910">
    <property type="entry name" value="Inosine/uridine_hydrolase_dom"/>
</dbReference>
<feature type="domain" description="Inosine/uridine-preferring nucleoside hydrolase" evidence="3">
    <location>
        <begin position="2"/>
        <end position="233"/>
    </location>
</feature>
<comment type="caution">
    <text evidence="4">The sequence shown here is derived from an EMBL/GenBank/DDBJ whole genome shotgun (WGS) entry which is preliminary data.</text>
</comment>
<dbReference type="InterPro" id="IPR023186">
    <property type="entry name" value="IUNH"/>
</dbReference>
<reference evidence="4" key="1">
    <citation type="journal article" date="2014" name="Front. Microbiol.">
        <title>High frequency of phylogenetically diverse reductive dehalogenase-homologous genes in deep subseafloor sedimentary metagenomes.</title>
        <authorList>
            <person name="Kawai M."/>
            <person name="Futagami T."/>
            <person name="Toyoda A."/>
            <person name="Takaki Y."/>
            <person name="Nishi S."/>
            <person name="Hori S."/>
            <person name="Arai W."/>
            <person name="Tsubouchi T."/>
            <person name="Morono Y."/>
            <person name="Uchiyama I."/>
            <person name="Ito T."/>
            <person name="Fujiyama A."/>
            <person name="Inagaki F."/>
            <person name="Takami H."/>
        </authorList>
    </citation>
    <scope>NUCLEOTIDE SEQUENCE</scope>
    <source>
        <strain evidence="4">Expedition CK06-06</strain>
    </source>
</reference>
<organism evidence="4">
    <name type="scientific">marine sediment metagenome</name>
    <dbReference type="NCBI Taxonomy" id="412755"/>
    <lineage>
        <taxon>unclassified sequences</taxon>
        <taxon>metagenomes</taxon>
        <taxon>ecological metagenomes</taxon>
    </lineage>
</organism>
<dbReference type="GO" id="GO:0005829">
    <property type="term" value="C:cytosol"/>
    <property type="evidence" value="ECO:0007669"/>
    <property type="project" value="TreeGrafter"/>
</dbReference>
<name>X1FYK0_9ZZZZ</name>
<dbReference type="SUPFAM" id="SSF53590">
    <property type="entry name" value="Nucleoside hydrolase"/>
    <property type="match status" value="1"/>
</dbReference>
<keyword evidence="2" id="KW-0326">Glycosidase</keyword>